<evidence type="ECO:0000259" key="7">
    <source>
        <dbReference type="Pfam" id="PF04138"/>
    </source>
</evidence>
<evidence type="ECO:0000256" key="6">
    <source>
        <dbReference type="SAM" id="Phobius"/>
    </source>
</evidence>
<dbReference type="InterPro" id="IPR051401">
    <property type="entry name" value="GtrA_CellWall_Glycosyl"/>
</dbReference>
<evidence type="ECO:0000313" key="8">
    <source>
        <dbReference type="EMBL" id="MBB6732280.1"/>
    </source>
</evidence>
<dbReference type="InterPro" id="IPR007267">
    <property type="entry name" value="GtrA_DPMS_TM"/>
</dbReference>
<feature type="transmembrane region" description="Helical" evidence="6">
    <location>
        <begin position="111"/>
        <end position="134"/>
    </location>
</feature>
<dbReference type="RefSeq" id="WP_185129946.1">
    <property type="nucleotide sequence ID" value="NZ_JACJVO010000018.1"/>
</dbReference>
<evidence type="ECO:0000256" key="4">
    <source>
        <dbReference type="ARBA" id="ARBA00022989"/>
    </source>
</evidence>
<evidence type="ECO:0000313" key="9">
    <source>
        <dbReference type="Proteomes" id="UP000564644"/>
    </source>
</evidence>
<evidence type="ECO:0000256" key="1">
    <source>
        <dbReference type="ARBA" id="ARBA00004141"/>
    </source>
</evidence>
<keyword evidence="9" id="KW-1185">Reference proteome</keyword>
<evidence type="ECO:0000256" key="2">
    <source>
        <dbReference type="ARBA" id="ARBA00009399"/>
    </source>
</evidence>
<dbReference type="GO" id="GO:0005886">
    <property type="term" value="C:plasma membrane"/>
    <property type="evidence" value="ECO:0007669"/>
    <property type="project" value="TreeGrafter"/>
</dbReference>
<dbReference type="PANTHER" id="PTHR38459">
    <property type="entry name" value="PROPHAGE BACTOPRENOL-LINKED GLUCOSE TRANSLOCASE HOMOLOG"/>
    <property type="match status" value="1"/>
</dbReference>
<proteinExistence type="inferred from homology"/>
<sequence length="153" mass="17006">MVKGIFGEYTKYLKYLMVGAASGIITVAAREVFQYFLNNSSVFSYVISVALAYIIGICVSYILNSHLTFNNKIKSTNFRLVVNFFVVSGIGFLSTTILSLLIRYLLSRIAIISFADTASFVIGTLITSILTYSLNSLFVFKKKKVEEVDGCEN</sequence>
<name>A0A7X0VWA0_9BACL</name>
<accession>A0A7X0VWA0</accession>
<protein>
    <submittedName>
        <fullName evidence="8">GtrA family protein</fullName>
    </submittedName>
</protein>
<evidence type="ECO:0000256" key="3">
    <source>
        <dbReference type="ARBA" id="ARBA00022692"/>
    </source>
</evidence>
<keyword evidence="4 6" id="KW-1133">Transmembrane helix</keyword>
<reference evidence="8 9" key="1">
    <citation type="submission" date="2020-08" db="EMBL/GenBank/DDBJ databases">
        <title>Cohnella phylogeny.</title>
        <authorList>
            <person name="Dunlap C."/>
        </authorList>
    </citation>
    <scope>NUCLEOTIDE SEQUENCE [LARGE SCALE GENOMIC DNA]</scope>
    <source>
        <strain evidence="8 9">CBP 2801</strain>
    </source>
</reference>
<dbReference type="GO" id="GO:0000271">
    <property type="term" value="P:polysaccharide biosynthetic process"/>
    <property type="evidence" value="ECO:0007669"/>
    <property type="project" value="InterPro"/>
</dbReference>
<keyword evidence="3 6" id="KW-0812">Transmembrane</keyword>
<keyword evidence="5 6" id="KW-0472">Membrane</keyword>
<dbReference type="PANTHER" id="PTHR38459:SF1">
    <property type="entry name" value="PROPHAGE BACTOPRENOL-LINKED GLUCOSE TRANSLOCASE HOMOLOG"/>
    <property type="match status" value="1"/>
</dbReference>
<dbReference type="Pfam" id="PF04138">
    <property type="entry name" value="GtrA_DPMS_TM"/>
    <property type="match status" value="1"/>
</dbReference>
<feature type="domain" description="GtrA/DPMS transmembrane" evidence="7">
    <location>
        <begin position="14"/>
        <end position="140"/>
    </location>
</feature>
<comment type="similarity">
    <text evidence="2">Belongs to the GtrA family.</text>
</comment>
<organism evidence="8 9">
    <name type="scientific">Cohnella zeiphila</name>
    <dbReference type="NCBI Taxonomy" id="2761120"/>
    <lineage>
        <taxon>Bacteria</taxon>
        <taxon>Bacillati</taxon>
        <taxon>Bacillota</taxon>
        <taxon>Bacilli</taxon>
        <taxon>Bacillales</taxon>
        <taxon>Paenibacillaceae</taxon>
        <taxon>Cohnella</taxon>
    </lineage>
</organism>
<feature type="transmembrane region" description="Helical" evidence="6">
    <location>
        <begin position="42"/>
        <end position="63"/>
    </location>
</feature>
<feature type="transmembrane region" description="Helical" evidence="6">
    <location>
        <begin position="84"/>
        <end position="105"/>
    </location>
</feature>
<dbReference type="AlphaFoldDB" id="A0A7X0VWA0"/>
<comment type="subcellular location">
    <subcellularLocation>
        <location evidence="1">Membrane</location>
        <topology evidence="1">Multi-pass membrane protein</topology>
    </subcellularLocation>
</comment>
<gene>
    <name evidence="8" type="ORF">H7C18_15275</name>
</gene>
<dbReference type="Proteomes" id="UP000564644">
    <property type="component" value="Unassembled WGS sequence"/>
</dbReference>
<comment type="caution">
    <text evidence="8">The sequence shown here is derived from an EMBL/GenBank/DDBJ whole genome shotgun (WGS) entry which is preliminary data.</text>
</comment>
<dbReference type="EMBL" id="JACJVO010000018">
    <property type="protein sequence ID" value="MBB6732280.1"/>
    <property type="molecule type" value="Genomic_DNA"/>
</dbReference>
<evidence type="ECO:0000256" key="5">
    <source>
        <dbReference type="ARBA" id="ARBA00023136"/>
    </source>
</evidence>
<feature type="transmembrane region" description="Helical" evidence="6">
    <location>
        <begin position="12"/>
        <end position="30"/>
    </location>
</feature>